<keyword evidence="2" id="KW-1133">Transmembrane helix</keyword>
<feature type="compositionally biased region" description="Low complexity" evidence="1">
    <location>
        <begin position="1"/>
        <end position="19"/>
    </location>
</feature>
<evidence type="ECO:0000313" key="4">
    <source>
        <dbReference type="Proteomes" id="UP000268094"/>
    </source>
</evidence>
<accession>A0A3A8HRP9</accession>
<feature type="region of interest" description="Disordered" evidence="1">
    <location>
        <begin position="1"/>
        <end position="31"/>
    </location>
</feature>
<feature type="transmembrane region" description="Helical" evidence="2">
    <location>
        <begin position="206"/>
        <end position="230"/>
    </location>
</feature>
<protein>
    <recommendedName>
        <fullName evidence="5">Non-hemolytic enterotoxin lytic component L1</fullName>
    </recommendedName>
</protein>
<evidence type="ECO:0000313" key="3">
    <source>
        <dbReference type="EMBL" id="RKG73208.1"/>
    </source>
</evidence>
<dbReference type="Gene3D" id="1.20.1170.10">
    <property type="match status" value="1"/>
</dbReference>
<keyword evidence="2" id="KW-0812">Transmembrane</keyword>
<dbReference type="GO" id="GO:0016020">
    <property type="term" value="C:membrane"/>
    <property type="evidence" value="ECO:0007669"/>
    <property type="project" value="InterPro"/>
</dbReference>
<evidence type="ECO:0000256" key="2">
    <source>
        <dbReference type="SAM" id="Phobius"/>
    </source>
</evidence>
<keyword evidence="2" id="KW-0472">Membrane</keyword>
<feature type="transmembrane region" description="Helical" evidence="2">
    <location>
        <begin position="242"/>
        <end position="262"/>
    </location>
</feature>
<organism evidence="3 4">
    <name type="scientific">Corallococcus terminator</name>
    <dbReference type="NCBI Taxonomy" id="2316733"/>
    <lineage>
        <taxon>Bacteria</taxon>
        <taxon>Pseudomonadati</taxon>
        <taxon>Myxococcota</taxon>
        <taxon>Myxococcia</taxon>
        <taxon>Myxococcales</taxon>
        <taxon>Cystobacterineae</taxon>
        <taxon>Myxococcaceae</taxon>
        <taxon>Corallococcus</taxon>
    </lineage>
</organism>
<dbReference type="AlphaFoldDB" id="A0A3A8HRP9"/>
<dbReference type="EMBL" id="RAVZ01000424">
    <property type="protein sequence ID" value="RKG73208.1"/>
    <property type="molecule type" value="Genomic_DNA"/>
</dbReference>
<gene>
    <name evidence="3" type="ORF">D7V88_36870</name>
</gene>
<dbReference type="SUPFAM" id="SSF58100">
    <property type="entry name" value="Bacterial hemolysins"/>
    <property type="match status" value="1"/>
</dbReference>
<dbReference type="PANTHER" id="PTHR38443">
    <property type="match status" value="1"/>
</dbReference>
<dbReference type="Proteomes" id="UP000268094">
    <property type="component" value="Unassembled WGS sequence"/>
</dbReference>
<proteinExistence type="predicted"/>
<evidence type="ECO:0000256" key="1">
    <source>
        <dbReference type="SAM" id="MobiDB-lite"/>
    </source>
</evidence>
<dbReference type="InterPro" id="IPR008414">
    <property type="entry name" value="HBL"/>
</dbReference>
<dbReference type="Pfam" id="PF05791">
    <property type="entry name" value="Bacillus_HBL"/>
    <property type="match status" value="1"/>
</dbReference>
<sequence length="376" mass="39213">MTTTATATNAAQDSDTNTDPPDIGGSGLSTSVTDTQTAASVMQMYTNVVLQTPIMNLPSEVDSLSGSTVVEQLPVDQANAQAHARYYLQTLNPQMVSLLGTIIGYGNQWTAMYHQLLYLANHLDTGDNQQQFIDGINLLIKQCGVGKDQATATSSALLAFATDSLDADVAAFNQDYTNVNLAYGADSTEITELNQRIAADQKAMDTACWVIAGSAVALGVGSIAVLVGIFAEIPSGGTSTAIVVGGFALAAGGAVVGSLALVDWNNAKDDMVEATTELNKDQTLLSTMNTAMLNIQSLSSACNQAATAVQGLANQWTSLAADLQATIDQLEVAEDASSWIASQLVAANADWETTLALATSIQQNGTLPVQQENYDA</sequence>
<comment type="caution">
    <text evidence="3">The sequence shown here is derived from an EMBL/GenBank/DDBJ whole genome shotgun (WGS) entry which is preliminary data.</text>
</comment>
<dbReference type="PANTHER" id="PTHR38443:SF2">
    <property type="entry name" value="NON-HEMOLYTIC ENTEROTOXIN LYTIC COMPONENT L1"/>
    <property type="match status" value="1"/>
</dbReference>
<reference evidence="4" key="1">
    <citation type="submission" date="2018-09" db="EMBL/GenBank/DDBJ databases">
        <authorList>
            <person name="Livingstone P.G."/>
            <person name="Whitworth D.E."/>
        </authorList>
    </citation>
    <scope>NUCLEOTIDE SEQUENCE [LARGE SCALE GENOMIC DNA]</scope>
    <source>
        <strain evidence="4">CA054A</strain>
    </source>
</reference>
<dbReference type="OrthoDB" id="1157384at2"/>
<dbReference type="InterPro" id="IPR052785">
    <property type="entry name" value="Enterotoxin_cmpnt"/>
</dbReference>
<evidence type="ECO:0008006" key="5">
    <source>
        <dbReference type="Google" id="ProtNLM"/>
    </source>
</evidence>
<dbReference type="RefSeq" id="WP_120545258.1">
    <property type="nucleotide sequence ID" value="NZ_RAVZ01000424.1"/>
</dbReference>
<name>A0A3A8HRP9_9BACT</name>
<keyword evidence="4" id="KW-1185">Reference proteome</keyword>